<dbReference type="EMBL" id="FOFZ01000042">
    <property type="protein sequence ID" value="SER79733.1"/>
    <property type="molecule type" value="Genomic_DNA"/>
</dbReference>
<proteinExistence type="predicted"/>
<evidence type="ECO:0000313" key="1">
    <source>
        <dbReference type="EMBL" id="SER79733.1"/>
    </source>
</evidence>
<sequence length="179" mass="21161">MTNYIEKYFNTVLGNIERHLNSSEISAEEKEKMKTRIELINELRPNIEWQFKTSESKQVSRIQHLAMLRRMDELPHLIKKQEKAINIYEESKRAMPYLEAVNLTLNKPLTEFLNDLCDKIDIKGYSYTGNFPTITETQEAFKTYFEIIKPAQGNGNMFKECYEKIESLYSELMKLNETD</sequence>
<dbReference type="RefSeq" id="WP_074724779.1">
    <property type="nucleotide sequence ID" value="NZ_CBCRVS010000022.1"/>
</dbReference>
<accession>A0A1H9S5W5</accession>
<protein>
    <submittedName>
        <fullName evidence="1">Uncharacterized protein</fullName>
    </submittedName>
</protein>
<organism evidence="1 2">
    <name type="scientific">Flavobacterium frigoris</name>
    <dbReference type="NCBI Taxonomy" id="229204"/>
    <lineage>
        <taxon>Bacteria</taxon>
        <taxon>Pseudomonadati</taxon>
        <taxon>Bacteroidota</taxon>
        <taxon>Flavobacteriia</taxon>
        <taxon>Flavobacteriales</taxon>
        <taxon>Flavobacteriaceae</taxon>
        <taxon>Flavobacterium</taxon>
    </lineage>
</organism>
<name>A0A1H9S5W5_FLAFI</name>
<keyword evidence="2" id="KW-1185">Reference proteome</keyword>
<gene>
    <name evidence="1" type="ORF">SAMN05444355_1422</name>
</gene>
<dbReference type="AlphaFoldDB" id="A0A1H9S5W5"/>
<dbReference type="Proteomes" id="UP000183658">
    <property type="component" value="Unassembled WGS sequence"/>
</dbReference>
<evidence type="ECO:0000313" key="2">
    <source>
        <dbReference type="Proteomes" id="UP000183658"/>
    </source>
</evidence>
<reference evidence="2" key="1">
    <citation type="submission" date="2016-10" db="EMBL/GenBank/DDBJ databases">
        <authorList>
            <person name="Varghese N."/>
            <person name="Submissions S."/>
        </authorList>
    </citation>
    <scope>NUCLEOTIDE SEQUENCE [LARGE SCALE GENOMIC DNA]</scope>
    <source>
        <strain evidence="2">DSM 15719</strain>
    </source>
</reference>
<dbReference type="OrthoDB" id="9831888at2"/>